<dbReference type="Proteomes" id="UP001251857">
    <property type="component" value="Unassembled WGS sequence"/>
</dbReference>
<sequence>MDSPEHNHDEGRVLAGCFAIVGAVMGSVCLLAYLVVTGFDLRLMFDPAFALTLSSGDAALFRLSMIADCFGFYLPLLALGVYLWRCLRAAGGIALDIGILFLVISTLLGIAGAMLPIAVLAPLAELYSIGDGTAKHAAGAAWVTAIQGSQHGLWIMEGPTLGFWAVVTGMALHSQGARLGAALVLLGIAYALYAALMFIGADRLAQLGLLVVLPMQVLLIALFGIALLRNKIVAERMA</sequence>
<evidence type="ECO:0000313" key="2">
    <source>
        <dbReference type="EMBL" id="MDT0634603.1"/>
    </source>
</evidence>
<protein>
    <recommendedName>
        <fullName evidence="4">DUF4386 domain-containing protein</fullName>
    </recommendedName>
</protein>
<feature type="transmembrane region" description="Helical" evidence="1">
    <location>
        <begin position="12"/>
        <end position="39"/>
    </location>
</feature>
<feature type="transmembrane region" description="Helical" evidence="1">
    <location>
        <begin position="207"/>
        <end position="228"/>
    </location>
</feature>
<feature type="transmembrane region" description="Helical" evidence="1">
    <location>
        <begin position="152"/>
        <end position="172"/>
    </location>
</feature>
<gene>
    <name evidence="2" type="ORF">RM532_06505</name>
</gene>
<evidence type="ECO:0000256" key="1">
    <source>
        <dbReference type="SAM" id="Phobius"/>
    </source>
</evidence>
<name>A0ABU3BZ73_9GAMM</name>
<feature type="transmembrane region" description="Helical" evidence="1">
    <location>
        <begin position="97"/>
        <end position="121"/>
    </location>
</feature>
<feature type="transmembrane region" description="Helical" evidence="1">
    <location>
        <begin position="59"/>
        <end position="85"/>
    </location>
</feature>
<keyword evidence="3" id="KW-1185">Reference proteome</keyword>
<keyword evidence="1" id="KW-1133">Transmembrane helix</keyword>
<accession>A0ABU3BZ73</accession>
<organism evidence="2 3">
    <name type="scientific">Spectribacter hydrogenoxidans</name>
    <dbReference type="NCBI Taxonomy" id="3075608"/>
    <lineage>
        <taxon>Bacteria</taxon>
        <taxon>Pseudomonadati</taxon>
        <taxon>Pseudomonadota</taxon>
        <taxon>Gammaproteobacteria</taxon>
        <taxon>Salinisphaerales</taxon>
        <taxon>Salinisphaeraceae</taxon>
        <taxon>Spectribacter</taxon>
    </lineage>
</organism>
<dbReference type="RefSeq" id="WP_311652395.1">
    <property type="nucleotide sequence ID" value="NZ_JAVRIB010000005.1"/>
</dbReference>
<evidence type="ECO:0008006" key="4">
    <source>
        <dbReference type="Google" id="ProtNLM"/>
    </source>
</evidence>
<feature type="transmembrane region" description="Helical" evidence="1">
    <location>
        <begin position="179"/>
        <end position="201"/>
    </location>
</feature>
<evidence type="ECO:0000313" key="3">
    <source>
        <dbReference type="Proteomes" id="UP001251857"/>
    </source>
</evidence>
<keyword evidence="1" id="KW-0812">Transmembrane</keyword>
<comment type="caution">
    <text evidence="2">The sequence shown here is derived from an EMBL/GenBank/DDBJ whole genome shotgun (WGS) entry which is preliminary data.</text>
</comment>
<dbReference type="EMBL" id="JAVRIB010000005">
    <property type="protein sequence ID" value="MDT0634603.1"/>
    <property type="molecule type" value="Genomic_DNA"/>
</dbReference>
<keyword evidence="1" id="KW-0472">Membrane</keyword>
<reference evidence="2 3" key="1">
    <citation type="submission" date="2023-09" db="EMBL/GenBank/DDBJ databases">
        <authorList>
            <person name="Rey-Velasco X."/>
        </authorList>
    </citation>
    <scope>NUCLEOTIDE SEQUENCE [LARGE SCALE GENOMIC DNA]</scope>
    <source>
        <strain evidence="2 3">W335</strain>
    </source>
</reference>
<proteinExistence type="predicted"/>